<sequence>MLNENIKIDLHIHSIASKYKESVGVVDQSTIGNLPVLFNKLETEGINLISFTDHNTFDSKLYIEAEKLIRLGSYPSVKGIIAGIEFDVLLDTAKPCHILAYFDCKAKEDYETIELVMSRHAPENKDHKYSKNDFESILKEIKLPVILVAYQRKSLDPKQKGGANSFSDACSDFLDYLEIGYISAIEIQSPNVEGIVKNNLVDMSEFCNSIGLLIGIDCHEWAVYPNHDSKNVRQGAPVFTTIRALPSFRGLLLAITSPETRFGRIDSVSYPFLEKVSVNGVDTQLSPGVNVIIGENGSGKSTLLKLISGNDSESHVKAAKRNNRIEIPALPNRSKAVFQGELFNDYNNNKDLYPDGRSLFSEVNCQDFRSQITTFTNRVMEWVRRRIGAKQTLGEAASSALTVKEEYLRKTFFVSVSTEGFAARDYSQLENRFAALRSIITQLKTEIEDNELIYTPDELKSLNEALASLNDALSSVEKRLDSERLFSSVENVILTSITQYKASTNRTSTNLDRQAESYSTLKQAVISKVIQQAQASLDIKKEYPSFPSLSKYYDQGIGYVDKRAGGYVFRSYAPYVTKTAEEVEEEFYKSLFNDGFDKASIETIDAEESLCNAVRGTRQVDKIDETVKKNLESFLDSLCKTEQEVKRQNTSERVIGNTFGEKALIYYEVLLDQNVTQADVLLIDQPEDNISNLKISKELSAAIQGLRDKAQVILVTHNPLLVVNLDADNVIIASGSRDDKRRFSLSLKSGCLEDEGCEALEWIAENMDGGRQALARRLKAYGTRN</sequence>
<feature type="domain" description="ABC transporter" evidence="2">
    <location>
        <begin position="279"/>
        <end position="383"/>
    </location>
</feature>
<dbReference type="Pfam" id="PF00005">
    <property type="entry name" value="ABC_tran"/>
    <property type="match status" value="1"/>
</dbReference>
<proteinExistence type="predicted"/>
<organism evidence="3 4">
    <name type="scientific">Gordonibacter faecis</name>
    <dbReference type="NCBI Taxonomy" id="3047475"/>
    <lineage>
        <taxon>Bacteria</taxon>
        <taxon>Bacillati</taxon>
        <taxon>Actinomycetota</taxon>
        <taxon>Coriobacteriia</taxon>
        <taxon>Eggerthellales</taxon>
        <taxon>Eggerthellaceae</taxon>
        <taxon>Gordonibacter</taxon>
    </lineage>
</organism>
<keyword evidence="3" id="KW-0547">Nucleotide-binding</keyword>
<dbReference type="InterPro" id="IPR016195">
    <property type="entry name" value="Pol/histidinol_Pase-like"/>
</dbReference>
<keyword evidence="4" id="KW-1185">Reference proteome</keyword>
<dbReference type="SUPFAM" id="SSF89550">
    <property type="entry name" value="PHP domain-like"/>
    <property type="match status" value="1"/>
</dbReference>
<reference evidence="3 4" key="1">
    <citation type="submission" date="2023-05" db="EMBL/GenBank/DDBJ databases">
        <title>Gordonibacter KGMB12511T sp. nov., isolated from faeces of healthy Korean.</title>
        <authorList>
            <person name="Kim H.S."/>
            <person name="Kim J.-S."/>
            <person name="Suh M.K."/>
            <person name="Eom M.K."/>
            <person name="Do H.E."/>
            <person name="Lee J.-S."/>
        </authorList>
    </citation>
    <scope>NUCLEOTIDE SEQUENCE [LARGE SCALE GENOMIC DNA]</scope>
    <source>
        <strain evidence="3 4">KGMB12511</strain>
    </source>
</reference>
<dbReference type="PANTHER" id="PTHR42924">
    <property type="entry name" value="EXONUCLEASE"/>
    <property type="match status" value="1"/>
</dbReference>
<name>A0ABT7DLZ3_9ACTN</name>
<dbReference type="PANTHER" id="PTHR42924:SF3">
    <property type="entry name" value="POLYMERASE_HISTIDINOL PHOSPHATASE N-TERMINAL DOMAIN-CONTAINING PROTEIN"/>
    <property type="match status" value="1"/>
</dbReference>
<keyword evidence="3" id="KW-0067">ATP-binding</keyword>
<evidence type="ECO:0000256" key="1">
    <source>
        <dbReference type="SAM" id="Coils"/>
    </source>
</evidence>
<dbReference type="InterPro" id="IPR003439">
    <property type="entry name" value="ABC_transporter-like_ATP-bd"/>
</dbReference>
<dbReference type="RefSeq" id="WP_283831892.1">
    <property type="nucleotide sequence ID" value="NZ_JASJEU010000013.1"/>
</dbReference>
<gene>
    <name evidence="3" type="ORF">QNJ86_07000</name>
</gene>
<feature type="coiled-coil region" evidence="1">
    <location>
        <begin position="426"/>
        <end position="479"/>
    </location>
</feature>
<dbReference type="GO" id="GO:0005524">
    <property type="term" value="F:ATP binding"/>
    <property type="evidence" value="ECO:0007669"/>
    <property type="project" value="UniProtKB-KW"/>
</dbReference>
<dbReference type="Proteomes" id="UP001232750">
    <property type="component" value="Unassembled WGS sequence"/>
</dbReference>
<evidence type="ECO:0000313" key="3">
    <source>
        <dbReference type="EMBL" id="MDJ1650543.1"/>
    </source>
</evidence>
<dbReference type="InterPro" id="IPR052018">
    <property type="entry name" value="PHP_domain"/>
</dbReference>
<dbReference type="CDD" id="cd00267">
    <property type="entry name" value="ABC_ATPase"/>
    <property type="match status" value="1"/>
</dbReference>
<dbReference type="InterPro" id="IPR027417">
    <property type="entry name" value="P-loop_NTPase"/>
</dbReference>
<evidence type="ECO:0000259" key="2">
    <source>
        <dbReference type="Pfam" id="PF00005"/>
    </source>
</evidence>
<accession>A0ABT7DLZ3</accession>
<protein>
    <submittedName>
        <fullName evidence="3">ATP-binding cassette domain-containing protein</fullName>
    </submittedName>
</protein>
<dbReference type="EMBL" id="JASJEU010000013">
    <property type="protein sequence ID" value="MDJ1650543.1"/>
    <property type="molecule type" value="Genomic_DNA"/>
</dbReference>
<keyword evidence="1" id="KW-0175">Coiled coil</keyword>
<dbReference type="Gene3D" id="3.40.50.300">
    <property type="entry name" value="P-loop containing nucleotide triphosphate hydrolases"/>
    <property type="match status" value="1"/>
</dbReference>
<comment type="caution">
    <text evidence="3">The sequence shown here is derived from an EMBL/GenBank/DDBJ whole genome shotgun (WGS) entry which is preliminary data.</text>
</comment>
<evidence type="ECO:0000313" key="4">
    <source>
        <dbReference type="Proteomes" id="UP001232750"/>
    </source>
</evidence>
<dbReference type="Gene3D" id="3.20.20.140">
    <property type="entry name" value="Metal-dependent hydrolases"/>
    <property type="match status" value="1"/>
</dbReference>
<dbReference type="SUPFAM" id="SSF52540">
    <property type="entry name" value="P-loop containing nucleoside triphosphate hydrolases"/>
    <property type="match status" value="1"/>
</dbReference>